<feature type="domain" description="DUF4382" evidence="2">
    <location>
        <begin position="32"/>
        <end position="177"/>
    </location>
</feature>
<evidence type="ECO:0000256" key="1">
    <source>
        <dbReference type="SAM" id="SignalP"/>
    </source>
</evidence>
<feature type="signal peptide" evidence="1">
    <location>
        <begin position="1"/>
        <end position="19"/>
    </location>
</feature>
<feature type="chain" id="PRO_5045305901" evidence="1">
    <location>
        <begin position="20"/>
        <end position="308"/>
    </location>
</feature>
<evidence type="ECO:0000259" key="2">
    <source>
        <dbReference type="Pfam" id="PF14321"/>
    </source>
</evidence>
<protein>
    <submittedName>
        <fullName evidence="3">DUF4382 domain-containing protein</fullName>
    </submittedName>
</protein>
<reference evidence="3 4" key="1">
    <citation type="submission" date="2019-02" db="EMBL/GenBank/DDBJ databases">
        <title>Marinobacter halodurans sp. nov., a marine bacterium isolated from sea tidal flat.</title>
        <authorList>
            <person name="Yoo Y."/>
            <person name="Lee D.W."/>
            <person name="Kim B.S."/>
            <person name="Kim J.-J."/>
        </authorList>
    </citation>
    <scope>NUCLEOTIDE SEQUENCE [LARGE SCALE GENOMIC DNA]</scope>
    <source>
        <strain evidence="3 4">YJ-S3-2</strain>
    </source>
</reference>
<sequence>MKKKFLQGFAITAMTAALAACGGDGGSDEAATGTVSVGMTDAPVDSVQEVNVTVTGLVLQPAGDGGERRTFTLDEPAHINLLDLQNGDIQQLVTDEEVVAGDYSWMRLELADDTIDNFSVVPDGGGEHPLTVPSGQQRGLQTSGFTVPAGGVVNFTIDFDVRKSLTEKSGNEYILRPTLRLTDNSEVGKISGSIDSTLVSIACADNPTEMGPSVYAGNVYIYTGEDATVDDYGSDNEPLVSVPVDASSADKTYTAAFLPEGNYTVSYSCDIEDQDADGNEVDEDITFYGTQNATVAAGETTTVDFVSP</sequence>
<organism evidence="3 4">
    <name type="scientific">Marinobacter halodurans</name>
    <dbReference type="NCBI Taxonomy" id="2528979"/>
    <lineage>
        <taxon>Bacteria</taxon>
        <taxon>Pseudomonadati</taxon>
        <taxon>Pseudomonadota</taxon>
        <taxon>Gammaproteobacteria</taxon>
        <taxon>Pseudomonadales</taxon>
        <taxon>Marinobacteraceae</taxon>
        <taxon>Marinobacter</taxon>
    </lineage>
</organism>
<keyword evidence="1" id="KW-0732">Signal</keyword>
<evidence type="ECO:0000313" key="3">
    <source>
        <dbReference type="EMBL" id="TBW49669.1"/>
    </source>
</evidence>
<evidence type="ECO:0000313" key="4">
    <source>
        <dbReference type="Proteomes" id="UP000313645"/>
    </source>
</evidence>
<comment type="caution">
    <text evidence="3">The sequence shown here is derived from an EMBL/GenBank/DDBJ whole genome shotgun (WGS) entry which is preliminary data.</text>
</comment>
<dbReference type="RefSeq" id="WP_131483523.1">
    <property type="nucleotide sequence ID" value="NZ_SJDL01000039.1"/>
</dbReference>
<dbReference type="Pfam" id="PF14321">
    <property type="entry name" value="DUF4382"/>
    <property type="match status" value="1"/>
</dbReference>
<dbReference type="InterPro" id="IPR025491">
    <property type="entry name" value="DUF4382"/>
</dbReference>
<gene>
    <name evidence="3" type="ORF">EZI54_19295</name>
</gene>
<name>A0ABY1ZFQ3_9GAMM</name>
<dbReference type="PROSITE" id="PS51257">
    <property type="entry name" value="PROKAR_LIPOPROTEIN"/>
    <property type="match status" value="1"/>
</dbReference>
<keyword evidence="4" id="KW-1185">Reference proteome</keyword>
<proteinExistence type="predicted"/>
<accession>A0ABY1ZFQ3</accession>
<dbReference type="Proteomes" id="UP000313645">
    <property type="component" value="Unassembled WGS sequence"/>
</dbReference>
<dbReference type="EMBL" id="SJDL01000039">
    <property type="protein sequence ID" value="TBW49669.1"/>
    <property type="molecule type" value="Genomic_DNA"/>
</dbReference>